<keyword evidence="2" id="KW-0812">Transmembrane</keyword>
<dbReference type="EMBL" id="BAABRN010000111">
    <property type="protein sequence ID" value="GAA5504350.1"/>
    <property type="molecule type" value="Genomic_DNA"/>
</dbReference>
<organism evidence="3 4">
    <name type="scientific">Deinococcus xinjiangensis</name>
    <dbReference type="NCBI Taxonomy" id="457454"/>
    <lineage>
        <taxon>Bacteria</taxon>
        <taxon>Thermotogati</taxon>
        <taxon>Deinococcota</taxon>
        <taxon>Deinococci</taxon>
        <taxon>Deinococcales</taxon>
        <taxon>Deinococcaceae</taxon>
        <taxon>Deinococcus</taxon>
    </lineage>
</organism>
<gene>
    <name evidence="3" type="ORF">Dxin01_04120</name>
</gene>
<keyword evidence="2" id="KW-0472">Membrane</keyword>
<comment type="caution">
    <text evidence="3">The sequence shown here is derived from an EMBL/GenBank/DDBJ whole genome shotgun (WGS) entry which is preliminary data.</text>
</comment>
<evidence type="ECO:0000256" key="1">
    <source>
        <dbReference type="SAM" id="MobiDB-lite"/>
    </source>
</evidence>
<reference evidence="3 4" key="1">
    <citation type="submission" date="2024-02" db="EMBL/GenBank/DDBJ databases">
        <title>Deinococcus xinjiangensis NBRC 107630.</title>
        <authorList>
            <person name="Ichikawa N."/>
            <person name="Katano-Makiyama Y."/>
            <person name="Hidaka K."/>
        </authorList>
    </citation>
    <scope>NUCLEOTIDE SEQUENCE [LARGE SCALE GENOMIC DNA]</scope>
    <source>
        <strain evidence="3 4">NBRC 107630</strain>
    </source>
</reference>
<proteinExistence type="predicted"/>
<keyword evidence="4" id="KW-1185">Reference proteome</keyword>
<protein>
    <submittedName>
        <fullName evidence="3">Uncharacterized protein</fullName>
    </submittedName>
</protein>
<feature type="region of interest" description="Disordered" evidence="1">
    <location>
        <begin position="31"/>
        <end position="58"/>
    </location>
</feature>
<sequence length="58" mass="6272">MFILKMLWAVIKASLYVIGAIFDGLSAGGKAANKWHGSATESPTRNSHSRAYIGPDKH</sequence>
<keyword evidence="2" id="KW-1133">Transmembrane helix</keyword>
<name>A0ABP9VJB7_9DEIO</name>
<dbReference type="RefSeq" id="WP_353544310.1">
    <property type="nucleotide sequence ID" value="NZ_BAABRN010000111.1"/>
</dbReference>
<evidence type="ECO:0000313" key="3">
    <source>
        <dbReference type="EMBL" id="GAA5504350.1"/>
    </source>
</evidence>
<evidence type="ECO:0000313" key="4">
    <source>
        <dbReference type="Proteomes" id="UP001458946"/>
    </source>
</evidence>
<dbReference type="Proteomes" id="UP001458946">
    <property type="component" value="Unassembled WGS sequence"/>
</dbReference>
<accession>A0ABP9VJB7</accession>
<feature type="transmembrane region" description="Helical" evidence="2">
    <location>
        <begin position="6"/>
        <end position="25"/>
    </location>
</feature>
<evidence type="ECO:0000256" key="2">
    <source>
        <dbReference type="SAM" id="Phobius"/>
    </source>
</evidence>